<dbReference type="EMBL" id="CP058561">
    <property type="protein sequence ID" value="QUH30935.1"/>
    <property type="molecule type" value="Genomic_DNA"/>
</dbReference>
<keyword evidence="1" id="KW-1133">Transmembrane helix</keyword>
<keyword evidence="1" id="KW-0472">Membrane</keyword>
<dbReference type="KEGG" id="vgu:HYG85_19235"/>
<dbReference type="AlphaFoldDB" id="A0A8J8ME17"/>
<gene>
    <name evidence="2" type="ORF">HYG85_19235</name>
</gene>
<evidence type="ECO:0000313" key="3">
    <source>
        <dbReference type="Proteomes" id="UP000677305"/>
    </source>
</evidence>
<organism evidence="2 3">
    <name type="scientific">Vallitalea guaymasensis</name>
    <dbReference type="NCBI Taxonomy" id="1185412"/>
    <lineage>
        <taxon>Bacteria</taxon>
        <taxon>Bacillati</taxon>
        <taxon>Bacillota</taxon>
        <taxon>Clostridia</taxon>
        <taxon>Lachnospirales</taxon>
        <taxon>Vallitaleaceae</taxon>
        <taxon>Vallitalea</taxon>
    </lineage>
</organism>
<keyword evidence="1" id="KW-0812">Transmembrane</keyword>
<dbReference type="InterPro" id="IPR021359">
    <property type="entry name" value="DUF2812"/>
</dbReference>
<feature type="transmembrane region" description="Helical" evidence="1">
    <location>
        <begin position="114"/>
        <end position="136"/>
    </location>
</feature>
<protein>
    <submittedName>
        <fullName evidence="2">DUF2812 domain-containing protein</fullName>
    </submittedName>
</protein>
<feature type="transmembrane region" description="Helical" evidence="1">
    <location>
        <begin position="148"/>
        <end position="170"/>
    </location>
</feature>
<dbReference type="Pfam" id="PF11193">
    <property type="entry name" value="DUF2812"/>
    <property type="match status" value="1"/>
</dbReference>
<proteinExistence type="predicted"/>
<dbReference type="Proteomes" id="UP000677305">
    <property type="component" value="Chromosome"/>
</dbReference>
<evidence type="ECO:0000313" key="2">
    <source>
        <dbReference type="EMBL" id="QUH30935.1"/>
    </source>
</evidence>
<accession>A0A8J8ME17</accession>
<keyword evidence="3" id="KW-1185">Reference proteome</keyword>
<evidence type="ECO:0000256" key="1">
    <source>
        <dbReference type="SAM" id="Phobius"/>
    </source>
</evidence>
<name>A0A8J8ME17_9FIRM</name>
<sequence>MKKVVRKMFFAWNEEKEKLFLEEMALQGYRLVKVQVGKYTFEEDKPKKVIYQFDFRTFNKDGEEEYLQIHEDAGWNLVYKYSGWYYFSQESNNQEVDLSLFNNNESKRAKYIRLLLFLFITGFPLYYQTLVFFPLLDEWKFEFHSFYFFFRIIALILTGMHIFAVTKILLQYRKLKNNIKE</sequence>
<reference evidence="2 3" key="1">
    <citation type="submission" date="2020-07" db="EMBL/GenBank/DDBJ databases">
        <title>Vallitalea guaymasensis genome.</title>
        <authorList>
            <person name="Postec A."/>
        </authorList>
    </citation>
    <scope>NUCLEOTIDE SEQUENCE [LARGE SCALE GENOMIC DNA]</scope>
    <source>
        <strain evidence="2 3">Ra1766G1</strain>
    </source>
</reference>
<dbReference type="RefSeq" id="WP_212691042.1">
    <property type="nucleotide sequence ID" value="NZ_CP058561.1"/>
</dbReference>